<evidence type="ECO:0000313" key="2">
    <source>
        <dbReference type="Proteomes" id="UP000016201"/>
    </source>
</evidence>
<dbReference type="EMBL" id="AQFM01000049">
    <property type="protein sequence ID" value="EOR02176.1"/>
    <property type="molecule type" value="Genomic_DNA"/>
</dbReference>
<keyword evidence="2" id="KW-1185">Reference proteome</keyword>
<organism evidence="1 2">
    <name type="scientific">Acinetobacter tandoii DSM 14970 = CIP 107469</name>
    <dbReference type="NCBI Taxonomy" id="1120927"/>
    <lineage>
        <taxon>Bacteria</taxon>
        <taxon>Pseudomonadati</taxon>
        <taxon>Pseudomonadota</taxon>
        <taxon>Gammaproteobacteria</taxon>
        <taxon>Moraxellales</taxon>
        <taxon>Moraxellaceae</taxon>
        <taxon>Acinetobacter</taxon>
    </lineage>
</organism>
<gene>
    <name evidence="1" type="ORF">I593_04010</name>
</gene>
<dbReference type="AlphaFoldDB" id="R9APZ3"/>
<sequence length="40" mass="4686">MNEVRSTELLSLLSPASNTDEVLDRSLRDYEEQLVWIFTD</sequence>
<dbReference type="Proteomes" id="UP000016201">
    <property type="component" value="Unassembled WGS sequence"/>
</dbReference>
<comment type="caution">
    <text evidence="1">The sequence shown here is derived from an EMBL/GenBank/DDBJ whole genome shotgun (WGS) entry which is preliminary data.</text>
</comment>
<protein>
    <submittedName>
        <fullName evidence="1">Uncharacterized protein</fullName>
    </submittedName>
</protein>
<proteinExistence type="predicted"/>
<reference evidence="1 2" key="1">
    <citation type="submission" date="2013-03" db="EMBL/GenBank/DDBJ databases">
        <title>The Genome Sequence of Acinetobacter tandoii CIP 107469.</title>
        <authorList>
            <consortium name="The Broad Institute Genome Sequencing Platform"/>
            <consortium name="The Broad Institute Genome Sequencing Center for Infectious Disease"/>
            <person name="Cerqueira G."/>
            <person name="Feldgarden M."/>
            <person name="Courvalin P."/>
            <person name="Perichon B."/>
            <person name="Grillot-Courvalin C."/>
            <person name="Clermont D."/>
            <person name="Rocha E."/>
            <person name="Yoon E.-J."/>
            <person name="Nemec A."/>
            <person name="Walker B."/>
            <person name="Young S.K."/>
            <person name="Zeng Q."/>
            <person name="Gargeya S."/>
            <person name="Fitzgerald M."/>
            <person name="Haas B."/>
            <person name="Abouelleil A."/>
            <person name="Alvarado L."/>
            <person name="Arachchi H.M."/>
            <person name="Berlin A.M."/>
            <person name="Chapman S.B."/>
            <person name="Dewar J."/>
            <person name="Goldberg J."/>
            <person name="Griggs A."/>
            <person name="Gujja S."/>
            <person name="Hansen M."/>
            <person name="Howarth C."/>
            <person name="Imamovic A."/>
            <person name="Larimer J."/>
            <person name="McCowan C."/>
            <person name="Murphy C."/>
            <person name="Neiman D."/>
            <person name="Pearson M."/>
            <person name="Priest M."/>
            <person name="Roberts A."/>
            <person name="Saif S."/>
            <person name="Shea T."/>
            <person name="Sisk P."/>
            <person name="Sykes S."/>
            <person name="Wortman J."/>
            <person name="Nusbaum C."/>
            <person name="Birren B."/>
        </authorList>
    </citation>
    <scope>NUCLEOTIDE SEQUENCE [LARGE SCALE GENOMIC DNA]</scope>
    <source>
        <strain evidence="1 2">CIP 107469</strain>
    </source>
</reference>
<evidence type="ECO:0000313" key="1">
    <source>
        <dbReference type="EMBL" id="EOR02176.1"/>
    </source>
</evidence>
<accession>R9APZ3</accession>
<name>R9APZ3_9GAMM</name>